<sequence length="73" mass="7866">MTTAPATESADIDTDDICGDPYEEGCTASLTDGEGWNGACGNCADRQYAEEEGQWWLDEDDTDVPPASEESTR</sequence>
<organism evidence="2 3">
    <name type="scientific">Mycolicibacterium obuense</name>
    <dbReference type="NCBI Taxonomy" id="1807"/>
    <lineage>
        <taxon>Bacteria</taxon>
        <taxon>Bacillati</taxon>
        <taxon>Actinomycetota</taxon>
        <taxon>Actinomycetes</taxon>
        <taxon>Mycobacteriales</taxon>
        <taxon>Mycobacteriaceae</taxon>
        <taxon>Mycolicibacterium</taxon>
    </lineage>
</organism>
<dbReference type="PATRIC" id="fig|1807.13.peg.1913"/>
<evidence type="ECO:0000313" key="2">
    <source>
        <dbReference type="EMBL" id="KKF02908.1"/>
    </source>
</evidence>
<feature type="compositionally biased region" description="Acidic residues" evidence="1">
    <location>
        <begin position="52"/>
        <end position="63"/>
    </location>
</feature>
<comment type="caution">
    <text evidence="2">The sequence shown here is derived from an EMBL/GenBank/DDBJ whole genome shotgun (WGS) entry which is preliminary data.</text>
</comment>
<evidence type="ECO:0000313" key="3">
    <source>
        <dbReference type="Proteomes" id="UP000034150"/>
    </source>
</evidence>
<keyword evidence="3" id="KW-1185">Reference proteome</keyword>
<accession>A0A0M2K7F2</accession>
<name>A0A0M2K7F2_9MYCO</name>
<evidence type="ECO:0000256" key="1">
    <source>
        <dbReference type="SAM" id="MobiDB-lite"/>
    </source>
</evidence>
<dbReference type="AlphaFoldDB" id="A0A0M2K7F2"/>
<protein>
    <submittedName>
        <fullName evidence="2">Uncharacterized protein</fullName>
    </submittedName>
</protein>
<dbReference type="Proteomes" id="UP000034150">
    <property type="component" value="Unassembled WGS sequence"/>
</dbReference>
<dbReference type="EMBL" id="LAUZ02000016">
    <property type="protein sequence ID" value="KKF02908.1"/>
    <property type="molecule type" value="Genomic_DNA"/>
</dbReference>
<gene>
    <name evidence="2" type="ORF">WN67_05960</name>
</gene>
<reference evidence="2 3" key="1">
    <citation type="journal article" date="2015" name="Genome Announc.">
        <title>Draft Genome Sequence of Mycobacterium obuense Strain UC1, Isolated from Patient Sputum.</title>
        <authorList>
            <person name="Greninger A.L."/>
            <person name="Cunningham G."/>
            <person name="Hsu E.D."/>
            <person name="Yu J.M."/>
            <person name="Chiu C.Y."/>
            <person name="Miller S."/>
        </authorList>
    </citation>
    <scope>NUCLEOTIDE SEQUENCE [LARGE SCALE GENOMIC DNA]</scope>
    <source>
        <strain evidence="2 3">UC1</strain>
    </source>
</reference>
<dbReference type="OrthoDB" id="4762727at2"/>
<dbReference type="RefSeq" id="WP_046362130.1">
    <property type="nucleotide sequence ID" value="NZ_LAUZ02000016.1"/>
</dbReference>
<feature type="region of interest" description="Disordered" evidence="1">
    <location>
        <begin position="52"/>
        <end position="73"/>
    </location>
</feature>
<proteinExistence type="predicted"/>